<sequence>MNRAELERMMMIKTLAPALDGWVGLSFSRELNGLAASSVTMRAQSTGIPNPNGCTETSSSTRARRVVQLTALCLPQQRSCKDTSNFRGSHKSSSNNSSNRPPRNRLNSRTSKLGRLQGHARGKAPDLELPLMACSPRREEENA</sequence>
<protein>
    <submittedName>
        <fullName evidence="2">Uncharacterized protein</fullName>
    </submittedName>
</protein>
<dbReference type="AlphaFoldDB" id="A0AAF6BL55"/>
<organism evidence="2 3">
    <name type="scientific">Marchantia polymorpha subsp. ruderalis</name>
    <dbReference type="NCBI Taxonomy" id="1480154"/>
    <lineage>
        <taxon>Eukaryota</taxon>
        <taxon>Viridiplantae</taxon>
        <taxon>Streptophyta</taxon>
        <taxon>Embryophyta</taxon>
        <taxon>Marchantiophyta</taxon>
        <taxon>Marchantiopsida</taxon>
        <taxon>Marchantiidae</taxon>
        <taxon>Marchantiales</taxon>
        <taxon>Marchantiaceae</taxon>
        <taxon>Marchantia</taxon>
    </lineage>
</organism>
<dbReference type="EMBL" id="AP019870">
    <property type="protein sequence ID" value="BBN12739.1"/>
    <property type="molecule type" value="Genomic_DNA"/>
</dbReference>
<feature type="region of interest" description="Disordered" evidence="1">
    <location>
        <begin position="80"/>
        <end position="143"/>
    </location>
</feature>
<evidence type="ECO:0000256" key="1">
    <source>
        <dbReference type="SAM" id="MobiDB-lite"/>
    </source>
</evidence>
<gene>
    <name evidence="2" type="ORF">Mp_5g22530</name>
</gene>
<dbReference type="Proteomes" id="UP001162541">
    <property type="component" value="Chromosome 5"/>
</dbReference>
<accession>A0AAF6BL55</accession>
<proteinExistence type="predicted"/>
<feature type="compositionally biased region" description="Low complexity" evidence="1">
    <location>
        <begin position="91"/>
        <end position="111"/>
    </location>
</feature>
<name>A0AAF6BL55_MARPO</name>
<evidence type="ECO:0000313" key="3">
    <source>
        <dbReference type="Proteomes" id="UP001162541"/>
    </source>
</evidence>
<reference evidence="3" key="1">
    <citation type="journal article" date="2020" name="Curr. Biol.">
        <title>Chromatin organization in early land plants reveals an ancestral association between H3K27me3, transposons, and constitutive heterochromatin.</title>
        <authorList>
            <person name="Montgomery S.A."/>
            <person name="Tanizawa Y."/>
            <person name="Galik B."/>
            <person name="Wang N."/>
            <person name="Ito T."/>
            <person name="Mochizuki T."/>
            <person name="Akimcheva S."/>
            <person name="Bowman J.L."/>
            <person name="Cognat V."/>
            <person name="Marechal-Drouard L."/>
            <person name="Ekker H."/>
            <person name="Hong S.F."/>
            <person name="Kohchi T."/>
            <person name="Lin S.S."/>
            <person name="Liu L.D."/>
            <person name="Nakamura Y."/>
            <person name="Valeeva L.R."/>
            <person name="Shakirov E.V."/>
            <person name="Shippen D.E."/>
            <person name="Wei W.L."/>
            <person name="Yagura M."/>
            <person name="Yamaoka S."/>
            <person name="Yamato K.T."/>
            <person name="Liu C."/>
            <person name="Berger F."/>
        </authorList>
    </citation>
    <scope>NUCLEOTIDE SEQUENCE [LARGE SCALE GENOMIC DNA]</scope>
    <source>
        <strain evidence="3">Tak-1</strain>
    </source>
</reference>
<evidence type="ECO:0000313" key="2">
    <source>
        <dbReference type="EMBL" id="BBN12739.1"/>
    </source>
</evidence>